<accession>A0ACC2LNX0</accession>
<sequence length="465" mass="51762">MAKEPHVLMFPWLAFGHMLPFLELSKSLAKMGLTITFISTPRNIQRLPPIPPSLTSHLHLLQIPLPAIDSLPENSEATIDVPEQMAQYLKKAYDGLQASFETIVGQILPDLIVFDFVPCWVPAIAAKFNVRSAFFSVFSAATLAFVGSPTELRHARKRTKPEDFIVAPDWIPFPSTLAHRCDQAVRIFHNLNVPDESKLSSGQRLATSIEGCDFVLVRSCREFEWKYLDLITELYQKPVLPVGLLPPAPAGQATGRSLGASMWSSTFQWLDTRPQKSVVFVGFGSEFKMTKEQVHELGFGLDLSGLPFVWVLGRLAGSIDDSDLLPPGFETHIADRGIVSVGWVPQLEILGHPAIGGFLFHSGWGSIIEALQSGHPLIVMPMIADQRLNARLLVDEGVCFEVERKEDGSFTREAVAISLRHVMVDAEGEPLRNKAREMKTIFANQALHESYIHGFLHYLNNIKRP</sequence>
<dbReference type="EMBL" id="CM056811">
    <property type="protein sequence ID" value="KAJ8635000.1"/>
    <property type="molecule type" value="Genomic_DNA"/>
</dbReference>
<organism evidence="1 2">
    <name type="scientific">Persea americana</name>
    <name type="common">Avocado</name>
    <dbReference type="NCBI Taxonomy" id="3435"/>
    <lineage>
        <taxon>Eukaryota</taxon>
        <taxon>Viridiplantae</taxon>
        <taxon>Streptophyta</taxon>
        <taxon>Embryophyta</taxon>
        <taxon>Tracheophyta</taxon>
        <taxon>Spermatophyta</taxon>
        <taxon>Magnoliopsida</taxon>
        <taxon>Magnoliidae</taxon>
        <taxon>Laurales</taxon>
        <taxon>Lauraceae</taxon>
        <taxon>Persea</taxon>
    </lineage>
</organism>
<proteinExistence type="predicted"/>
<keyword evidence="2" id="KW-1185">Reference proteome</keyword>
<comment type="caution">
    <text evidence="1">The sequence shown here is derived from an EMBL/GenBank/DDBJ whole genome shotgun (WGS) entry which is preliminary data.</text>
</comment>
<protein>
    <submittedName>
        <fullName evidence="1">Uncharacterized protein</fullName>
    </submittedName>
</protein>
<evidence type="ECO:0000313" key="1">
    <source>
        <dbReference type="EMBL" id="KAJ8635000.1"/>
    </source>
</evidence>
<gene>
    <name evidence="1" type="ORF">MRB53_009267</name>
</gene>
<evidence type="ECO:0000313" key="2">
    <source>
        <dbReference type="Proteomes" id="UP001234297"/>
    </source>
</evidence>
<reference evidence="1 2" key="1">
    <citation type="journal article" date="2022" name="Hortic Res">
        <title>A haplotype resolved chromosomal level avocado genome allows analysis of novel avocado genes.</title>
        <authorList>
            <person name="Nath O."/>
            <person name="Fletcher S.J."/>
            <person name="Hayward A."/>
            <person name="Shaw L.M."/>
            <person name="Masouleh A.K."/>
            <person name="Furtado A."/>
            <person name="Henry R.J."/>
            <person name="Mitter N."/>
        </authorList>
    </citation>
    <scope>NUCLEOTIDE SEQUENCE [LARGE SCALE GENOMIC DNA]</scope>
    <source>
        <strain evidence="2">cv. Hass</strain>
    </source>
</reference>
<dbReference type="Proteomes" id="UP001234297">
    <property type="component" value="Chromosome 3"/>
</dbReference>
<name>A0ACC2LNX0_PERAE</name>